<keyword evidence="2" id="KW-1185">Reference proteome</keyword>
<sequence>MLIAVLASTMTVATLMATAFGLYEEARLSRAQAEADRARTFRTACRFSVKSRDR</sequence>
<gene>
    <name evidence="1" type="ORF">RFM52_08395</name>
</gene>
<evidence type="ECO:0000313" key="1">
    <source>
        <dbReference type="EMBL" id="MDX8485207.1"/>
    </source>
</evidence>
<organism evidence="1 2">
    <name type="scientific">Mesorhizobium humile</name>
    <dbReference type="NCBI Taxonomy" id="3072313"/>
    <lineage>
        <taxon>Bacteria</taxon>
        <taxon>Pseudomonadati</taxon>
        <taxon>Pseudomonadota</taxon>
        <taxon>Alphaproteobacteria</taxon>
        <taxon>Hyphomicrobiales</taxon>
        <taxon>Phyllobacteriaceae</taxon>
        <taxon>Mesorhizobium</taxon>
    </lineage>
</organism>
<accession>A0ABU4YE35</accession>
<comment type="caution">
    <text evidence="1">The sequence shown here is derived from an EMBL/GenBank/DDBJ whole genome shotgun (WGS) entry which is preliminary data.</text>
</comment>
<proteinExistence type="predicted"/>
<dbReference type="EMBL" id="JAVIIV010000004">
    <property type="protein sequence ID" value="MDX8485207.1"/>
    <property type="molecule type" value="Genomic_DNA"/>
</dbReference>
<protein>
    <submittedName>
        <fullName evidence="1">Uncharacterized protein</fullName>
    </submittedName>
</protein>
<dbReference type="RefSeq" id="WP_320296239.1">
    <property type="nucleotide sequence ID" value="NZ_JAVIIU010000006.1"/>
</dbReference>
<name>A0ABU4YE35_9HYPH</name>
<evidence type="ECO:0000313" key="2">
    <source>
        <dbReference type="Proteomes" id="UP001280156"/>
    </source>
</evidence>
<dbReference type="Proteomes" id="UP001280156">
    <property type="component" value="Unassembled WGS sequence"/>
</dbReference>
<reference evidence="1 2" key="1">
    <citation type="submission" date="2023-08" db="EMBL/GenBank/DDBJ databases">
        <title>Implementing the SeqCode for naming new Mesorhizobium species isolated from Vachellia karroo root nodules.</title>
        <authorList>
            <person name="Van Lill M."/>
        </authorList>
    </citation>
    <scope>NUCLEOTIDE SEQUENCE [LARGE SCALE GENOMIC DNA]</scope>
    <source>
        <strain evidence="1 2">VK2B</strain>
    </source>
</reference>